<dbReference type="AlphaFoldDB" id="A0A1W1VTP2"/>
<evidence type="ECO:0000313" key="2">
    <source>
        <dbReference type="Proteomes" id="UP000192266"/>
    </source>
</evidence>
<dbReference type="Proteomes" id="UP000192266">
    <property type="component" value="Unassembled WGS sequence"/>
</dbReference>
<protein>
    <submittedName>
        <fullName evidence="1">Uncharacterized protein</fullName>
    </submittedName>
</protein>
<proteinExistence type="predicted"/>
<dbReference type="EMBL" id="FWWW01000071">
    <property type="protein sequence ID" value="SMB96471.1"/>
    <property type="molecule type" value="Genomic_DNA"/>
</dbReference>
<gene>
    <name evidence="1" type="ORF">SAMN00120144_2766</name>
</gene>
<accession>A0A1W1VTP2</accession>
<organism evidence="1 2">
    <name type="scientific">Hymenobacter roseosalivarius DSM 11622</name>
    <dbReference type="NCBI Taxonomy" id="645990"/>
    <lineage>
        <taxon>Bacteria</taxon>
        <taxon>Pseudomonadati</taxon>
        <taxon>Bacteroidota</taxon>
        <taxon>Cytophagia</taxon>
        <taxon>Cytophagales</taxon>
        <taxon>Hymenobacteraceae</taxon>
        <taxon>Hymenobacter</taxon>
    </lineage>
</organism>
<sequence length="284" mass="32107">MHKASLEKKPPRCWGAFLVVLVFGLLSGSVVHGQSRRVVNGLGMAPMLQAEYALSGDDYLFLGTNTPFSTGGFDGFDLTRAGLDAGYERFWNARWSWGTTLGVGAYSTNRDGGEVSPLTVDVVPELFLRHWNTLGNYNFRQRLGVEYLIPGGTGNESRARTRLRFDLDRLIPVGQVVVRPRLAYEAFAYLRFQRDEDAPKERTIDFTALRAEVGLRLSDHFDFTPWFAYQSTYNNVLQQTDINGNVVVPGGRRNFVTPMLGLDLRYTLFKGKQVFDRRQLPTQH</sequence>
<evidence type="ECO:0000313" key="1">
    <source>
        <dbReference type="EMBL" id="SMB96471.1"/>
    </source>
</evidence>
<reference evidence="1 2" key="1">
    <citation type="submission" date="2017-04" db="EMBL/GenBank/DDBJ databases">
        <authorList>
            <person name="Afonso C.L."/>
            <person name="Miller P.J."/>
            <person name="Scott M.A."/>
            <person name="Spackman E."/>
            <person name="Goraichik I."/>
            <person name="Dimitrov K.M."/>
            <person name="Suarez D.L."/>
            <person name="Swayne D.E."/>
        </authorList>
    </citation>
    <scope>NUCLEOTIDE SEQUENCE [LARGE SCALE GENOMIC DNA]</scope>
    <source>
        <strain evidence="1 2">DSM 11622</strain>
    </source>
</reference>
<name>A0A1W1VTP2_9BACT</name>
<dbReference type="STRING" id="645990.SAMN00120144_2766"/>
<keyword evidence="2" id="KW-1185">Reference proteome</keyword>